<evidence type="ECO:0000313" key="1">
    <source>
        <dbReference type="EMBL" id="KIJ08841.1"/>
    </source>
</evidence>
<organism evidence="1 2">
    <name type="scientific">Paxillus involutus ATCC 200175</name>
    <dbReference type="NCBI Taxonomy" id="664439"/>
    <lineage>
        <taxon>Eukaryota</taxon>
        <taxon>Fungi</taxon>
        <taxon>Dikarya</taxon>
        <taxon>Basidiomycota</taxon>
        <taxon>Agaricomycotina</taxon>
        <taxon>Agaricomycetes</taxon>
        <taxon>Agaricomycetidae</taxon>
        <taxon>Boletales</taxon>
        <taxon>Paxilineae</taxon>
        <taxon>Paxillaceae</taxon>
        <taxon>Paxillus</taxon>
    </lineage>
</organism>
<dbReference type="Proteomes" id="UP000053647">
    <property type="component" value="Unassembled WGS sequence"/>
</dbReference>
<accession>A0A0C9TNN2</accession>
<reference evidence="2" key="2">
    <citation type="submission" date="2015-01" db="EMBL/GenBank/DDBJ databases">
        <title>Evolutionary Origins and Diversification of the Mycorrhizal Mutualists.</title>
        <authorList>
            <consortium name="DOE Joint Genome Institute"/>
            <consortium name="Mycorrhizal Genomics Consortium"/>
            <person name="Kohler A."/>
            <person name="Kuo A."/>
            <person name="Nagy L.G."/>
            <person name="Floudas D."/>
            <person name="Copeland A."/>
            <person name="Barry K.W."/>
            <person name="Cichocki N."/>
            <person name="Veneault-Fourrey C."/>
            <person name="LaButti K."/>
            <person name="Lindquist E.A."/>
            <person name="Lipzen A."/>
            <person name="Lundell T."/>
            <person name="Morin E."/>
            <person name="Murat C."/>
            <person name="Riley R."/>
            <person name="Ohm R."/>
            <person name="Sun H."/>
            <person name="Tunlid A."/>
            <person name="Henrissat B."/>
            <person name="Grigoriev I.V."/>
            <person name="Hibbett D.S."/>
            <person name="Martin F."/>
        </authorList>
    </citation>
    <scope>NUCLEOTIDE SEQUENCE [LARGE SCALE GENOMIC DNA]</scope>
    <source>
        <strain evidence="2">ATCC 200175</strain>
    </source>
</reference>
<feature type="non-terminal residue" evidence="1">
    <location>
        <position position="159"/>
    </location>
</feature>
<evidence type="ECO:0000313" key="2">
    <source>
        <dbReference type="Proteomes" id="UP000053647"/>
    </source>
</evidence>
<reference evidence="1 2" key="1">
    <citation type="submission" date="2014-06" db="EMBL/GenBank/DDBJ databases">
        <authorList>
            <consortium name="DOE Joint Genome Institute"/>
            <person name="Kuo A."/>
            <person name="Kohler A."/>
            <person name="Nagy L.G."/>
            <person name="Floudas D."/>
            <person name="Copeland A."/>
            <person name="Barry K.W."/>
            <person name="Cichocki N."/>
            <person name="Veneault-Fourrey C."/>
            <person name="LaButti K."/>
            <person name="Lindquist E.A."/>
            <person name="Lipzen A."/>
            <person name="Lundell T."/>
            <person name="Morin E."/>
            <person name="Murat C."/>
            <person name="Sun H."/>
            <person name="Tunlid A."/>
            <person name="Henrissat B."/>
            <person name="Grigoriev I.V."/>
            <person name="Hibbett D.S."/>
            <person name="Martin F."/>
            <person name="Nordberg H.P."/>
            <person name="Cantor M.N."/>
            <person name="Hua S.X."/>
        </authorList>
    </citation>
    <scope>NUCLEOTIDE SEQUENCE [LARGE SCALE GENOMIC DNA]</scope>
    <source>
        <strain evidence="1 2">ATCC 200175</strain>
    </source>
</reference>
<protein>
    <submittedName>
        <fullName evidence="1">Uncharacterized protein</fullName>
    </submittedName>
</protein>
<dbReference type="HOGENOM" id="CLU_1664927_0_0_1"/>
<sequence>MAGMLRALQELPCLAQLAINNVDFDNEAPSYLYSLSPALRRLEFSDLAYGLYLFFDAVFLQETIDTMHITRCNVDHVDWENVSCTELILGEIDARYDIGQILDHFEIVHLHVHECPSFHDDLLYSLMGSTPLSPHEDVSARTLCLLSISRCNNFSMGAL</sequence>
<dbReference type="EMBL" id="KN819547">
    <property type="protein sequence ID" value="KIJ08841.1"/>
    <property type="molecule type" value="Genomic_DNA"/>
</dbReference>
<keyword evidence="2" id="KW-1185">Reference proteome</keyword>
<gene>
    <name evidence="1" type="ORF">PAXINDRAFT_172754</name>
</gene>
<dbReference type="AlphaFoldDB" id="A0A0C9TNN2"/>
<name>A0A0C9TNN2_PAXIN</name>
<proteinExistence type="predicted"/>